<dbReference type="InterPro" id="IPR050266">
    <property type="entry name" value="AB_hydrolase_sf"/>
</dbReference>
<dbReference type="Gene3D" id="3.40.50.1820">
    <property type="entry name" value="alpha/beta hydrolase"/>
    <property type="match status" value="1"/>
</dbReference>
<gene>
    <name evidence="2" type="ORF">VIBNISOn1_970071</name>
</gene>
<dbReference type="PRINTS" id="PR00111">
    <property type="entry name" value="ABHYDROLASE"/>
</dbReference>
<evidence type="ECO:0000313" key="3">
    <source>
        <dbReference type="Proteomes" id="UP000018211"/>
    </source>
</evidence>
<dbReference type="GO" id="GO:0016020">
    <property type="term" value="C:membrane"/>
    <property type="evidence" value="ECO:0007669"/>
    <property type="project" value="TreeGrafter"/>
</dbReference>
<proteinExistence type="predicted"/>
<dbReference type="Proteomes" id="UP000018211">
    <property type="component" value="Unassembled WGS sequence"/>
</dbReference>
<dbReference type="SUPFAM" id="SSF53474">
    <property type="entry name" value="alpha/beta-Hydrolases"/>
    <property type="match status" value="1"/>
</dbReference>
<comment type="caution">
    <text evidence="2">The sequence shown here is derived from an EMBL/GenBank/DDBJ whole genome shotgun (WGS) entry which is preliminary data.</text>
</comment>
<accession>A0AAV2VZW4</accession>
<protein>
    <submittedName>
        <fullName evidence="2">Alpha/beta hydrolase</fullName>
    </submittedName>
</protein>
<feature type="domain" description="AB hydrolase-1" evidence="1">
    <location>
        <begin position="24"/>
        <end position="255"/>
    </location>
</feature>
<dbReference type="PANTHER" id="PTHR43798">
    <property type="entry name" value="MONOACYLGLYCEROL LIPASE"/>
    <property type="match status" value="1"/>
</dbReference>
<organism evidence="2 3">
    <name type="scientific">Vibrio nigripulchritudo SOn1</name>
    <dbReference type="NCBI Taxonomy" id="1238450"/>
    <lineage>
        <taxon>Bacteria</taxon>
        <taxon>Pseudomonadati</taxon>
        <taxon>Pseudomonadota</taxon>
        <taxon>Gammaproteobacteria</taxon>
        <taxon>Vibrionales</taxon>
        <taxon>Vibrionaceae</taxon>
        <taxon>Vibrio</taxon>
    </lineage>
</organism>
<name>A0AAV2VZW4_9VIBR</name>
<dbReference type="RefSeq" id="WP_022613968.1">
    <property type="nucleotide sequence ID" value="NZ_LK391965.1"/>
</dbReference>
<dbReference type="InterPro" id="IPR029058">
    <property type="entry name" value="AB_hydrolase_fold"/>
</dbReference>
<keyword evidence="2" id="KW-0378">Hydrolase</keyword>
<evidence type="ECO:0000259" key="1">
    <source>
        <dbReference type="Pfam" id="PF12697"/>
    </source>
</evidence>
<dbReference type="PANTHER" id="PTHR43798:SF33">
    <property type="entry name" value="HYDROLASE, PUTATIVE (AFU_ORTHOLOGUE AFUA_2G14860)-RELATED"/>
    <property type="match status" value="1"/>
</dbReference>
<reference evidence="2 3" key="1">
    <citation type="journal article" date="2013" name="ISME J.">
        <title>Comparative genomics of pathogenic lineages of Vibrio nigripulchritudo identifies virulence-associated traits.</title>
        <authorList>
            <person name="Goudenege D."/>
            <person name="Labreuche Y."/>
            <person name="Krin E."/>
            <person name="Ansquer D."/>
            <person name="Mangenot S."/>
            <person name="Calteau A."/>
            <person name="Medigue C."/>
            <person name="Mazel D."/>
            <person name="Polz M.F."/>
            <person name="Le Roux F."/>
        </authorList>
    </citation>
    <scope>NUCLEOTIDE SEQUENCE [LARGE SCALE GENOMIC DNA]</scope>
    <source>
        <strain evidence="2 3">SOn1</strain>
    </source>
</reference>
<sequence length="268" mass="30287">MKYTTPQFELNYTEKGNQNAGRTLVFLNGVFHGEPSWIKQSRYPFFKKQHRQLFIDYPGCGESKTFQPFTYDDLCHAIADLISELKLPNVTIVGYSFGGILALELAKRFPAGIQQLVMVNSGLDISARGKKMMASVQHMMETDVALSTIFLSIYPWFFSDQYVQQLSEFQPVVVQRYVEYNHSKEAVLGFLDTISRRTLSDADSLKAPALLIGTEGDIICPPDQQKALVDSHPGFQWECLPIHTHAANIESHSAVNQIIQGFLESHYD</sequence>
<dbReference type="Pfam" id="PF12697">
    <property type="entry name" value="Abhydrolase_6"/>
    <property type="match status" value="1"/>
</dbReference>
<dbReference type="InterPro" id="IPR000073">
    <property type="entry name" value="AB_hydrolase_1"/>
</dbReference>
<dbReference type="EMBL" id="CAOF01000194">
    <property type="protein sequence ID" value="CCO50050.1"/>
    <property type="molecule type" value="Genomic_DNA"/>
</dbReference>
<dbReference type="AlphaFoldDB" id="A0AAV2VZW4"/>
<evidence type="ECO:0000313" key="2">
    <source>
        <dbReference type="EMBL" id="CCO50050.1"/>
    </source>
</evidence>
<dbReference type="GO" id="GO:0016787">
    <property type="term" value="F:hydrolase activity"/>
    <property type="evidence" value="ECO:0007669"/>
    <property type="project" value="UniProtKB-KW"/>
</dbReference>